<dbReference type="AlphaFoldDB" id="U5D5Z5"/>
<organism evidence="1 2">
    <name type="scientific">Rubidibacter lacunae KORDI 51-2</name>
    <dbReference type="NCBI Taxonomy" id="582515"/>
    <lineage>
        <taxon>Bacteria</taxon>
        <taxon>Bacillati</taxon>
        <taxon>Cyanobacteriota</taxon>
        <taxon>Cyanophyceae</taxon>
        <taxon>Oscillatoriophycideae</taxon>
        <taxon>Chroococcales</taxon>
        <taxon>Aphanothecaceae</taxon>
        <taxon>Rubidibacter</taxon>
    </lineage>
</organism>
<reference evidence="1 2" key="1">
    <citation type="submission" date="2013-05" db="EMBL/GenBank/DDBJ databases">
        <title>Draft genome sequence of Rubidibacter lacunae KORDI 51-2.</title>
        <authorList>
            <person name="Choi D.H."/>
            <person name="Noh J.H."/>
            <person name="Kwon K.-K."/>
            <person name="Lee J.-H."/>
            <person name="Ryu J.-Y."/>
        </authorList>
    </citation>
    <scope>NUCLEOTIDE SEQUENCE [LARGE SCALE GENOMIC DNA]</scope>
    <source>
        <strain evidence="1 2">KORDI 51-2</strain>
    </source>
</reference>
<dbReference type="STRING" id="582515.KR51_00033540"/>
<proteinExistence type="predicted"/>
<dbReference type="EMBL" id="ASSJ01000081">
    <property type="protein sequence ID" value="ERN40073.1"/>
    <property type="molecule type" value="Genomic_DNA"/>
</dbReference>
<sequence>MTTIRSRMRALGYCSCPDNQFGRILWAGLACGVLWLTGITNAIADPFRTLNARAIGAQTEAAFAALFVDGDYTRAEELLVSAADTDPLTYALQGAIAYTAEDWDALLANSERTLQAAANLRDRDPLRADLYKAVGNLLAGAHALEREGTFAAVQHLPAVLDGFERARQRAPADPELNLMRGYLELLLASNLPLFEPAGAIARFERYAAPQYLVDRGIALAHRDRDAFAKAEIYAAAALRATPQNPEIHYLNAQILYNLGKEREDVRLVRQAIVHFERAAELANGLPEPIVEAIAREGRRARAYLHARTRARFAG</sequence>
<dbReference type="RefSeq" id="WP_022608966.1">
    <property type="nucleotide sequence ID" value="NZ_ASSJ01000081.1"/>
</dbReference>
<dbReference type="InterPro" id="IPR048173">
    <property type="entry name" value="Sll0314-like"/>
</dbReference>
<evidence type="ECO:0000313" key="2">
    <source>
        <dbReference type="Proteomes" id="UP000016960"/>
    </source>
</evidence>
<dbReference type="InParanoid" id="U5D5Z5"/>
<dbReference type="eggNOG" id="COG0457">
    <property type="taxonomic scope" value="Bacteria"/>
</dbReference>
<dbReference type="NCBIfam" id="NF041522">
    <property type="entry name" value="TPR_sll0314"/>
    <property type="match status" value="1"/>
</dbReference>
<dbReference type="InterPro" id="IPR011990">
    <property type="entry name" value="TPR-like_helical_dom_sf"/>
</dbReference>
<comment type="caution">
    <text evidence="1">The sequence shown here is derived from an EMBL/GenBank/DDBJ whole genome shotgun (WGS) entry which is preliminary data.</text>
</comment>
<gene>
    <name evidence="1" type="ORF">KR51_00033540</name>
</gene>
<keyword evidence="2" id="KW-1185">Reference proteome</keyword>
<dbReference type="SUPFAM" id="SSF48452">
    <property type="entry name" value="TPR-like"/>
    <property type="match status" value="1"/>
</dbReference>
<protein>
    <recommendedName>
        <fullName evidence="3">Tetratricopeptide repeat protein</fullName>
    </recommendedName>
</protein>
<evidence type="ECO:0008006" key="3">
    <source>
        <dbReference type="Google" id="ProtNLM"/>
    </source>
</evidence>
<evidence type="ECO:0000313" key="1">
    <source>
        <dbReference type="EMBL" id="ERN40073.1"/>
    </source>
</evidence>
<dbReference type="Proteomes" id="UP000016960">
    <property type="component" value="Unassembled WGS sequence"/>
</dbReference>
<name>U5D5Z5_9CHRO</name>
<accession>U5D5Z5</accession>
<dbReference type="Gene3D" id="1.25.40.10">
    <property type="entry name" value="Tetratricopeptide repeat domain"/>
    <property type="match status" value="1"/>
</dbReference>
<dbReference type="OrthoDB" id="505056at2"/>